<dbReference type="GO" id="GO:0043123">
    <property type="term" value="P:positive regulation of canonical NF-kappaB signal transduction"/>
    <property type="evidence" value="ECO:0007669"/>
    <property type="project" value="InterPro"/>
</dbReference>
<keyword evidence="4" id="KW-0472">Membrane</keyword>
<evidence type="ECO:0000256" key="4">
    <source>
        <dbReference type="SAM" id="Phobius"/>
    </source>
</evidence>
<keyword evidence="2" id="KW-0539">Nucleus</keyword>
<dbReference type="GO" id="GO:0003712">
    <property type="term" value="F:transcription coregulator activity"/>
    <property type="evidence" value="ECO:0007669"/>
    <property type="project" value="TreeGrafter"/>
</dbReference>
<dbReference type="GO" id="GO:0043066">
    <property type="term" value="P:negative regulation of apoptotic process"/>
    <property type="evidence" value="ECO:0007669"/>
    <property type="project" value="InterPro"/>
</dbReference>
<feature type="compositionally biased region" description="Polar residues" evidence="3">
    <location>
        <begin position="285"/>
        <end position="296"/>
    </location>
</feature>
<name>A0A674BXU9_SALTR</name>
<keyword evidence="4" id="KW-1133">Transmembrane helix</keyword>
<dbReference type="InterPro" id="IPR052305">
    <property type="entry name" value="TransReg_TumorExp"/>
</dbReference>
<dbReference type="InParanoid" id="A0A674BXU9"/>
<feature type="compositionally biased region" description="Polar residues" evidence="3">
    <location>
        <begin position="448"/>
        <end position="461"/>
    </location>
</feature>
<dbReference type="AlphaFoldDB" id="A0A674BXU9"/>
<dbReference type="GO" id="GO:0045766">
    <property type="term" value="P:positive regulation of angiogenesis"/>
    <property type="evidence" value="ECO:0007669"/>
    <property type="project" value="InterPro"/>
</dbReference>
<protein>
    <submittedName>
        <fullName evidence="5">Protein LYRIC-like</fullName>
    </submittedName>
</protein>
<evidence type="ECO:0000313" key="6">
    <source>
        <dbReference type="Proteomes" id="UP000472277"/>
    </source>
</evidence>
<evidence type="ECO:0000313" key="5">
    <source>
        <dbReference type="Ensembl" id="ENSSTUP00000076241.1"/>
    </source>
</evidence>
<dbReference type="PANTHER" id="PTHR23251">
    <property type="entry name" value="LYSINE-RICH CEACAM1 CO-ISOLATED PROTEIN LYRIC PROTEIN"/>
    <property type="match status" value="1"/>
</dbReference>
<comment type="subcellular location">
    <subcellularLocation>
        <location evidence="1">Nucleus</location>
    </subcellularLocation>
</comment>
<dbReference type="Pfam" id="PF15686">
    <property type="entry name" value="LYRIC"/>
    <property type="match status" value="1"/>
</dbReference>
<dbReference type="InterPro" id="IPR031402">
    <property type="entry name" value="LYRIC"/>
</dbReference>
<dbReference type="GeneTree" id="ENSGT00940000154181"/>
<dbReference type="GO" id="GO:0005634">
    <property type="term" value="C:nucleus"/>
    <property type="evidence" value="ECO:0007669"/>
    <property type="project" value="UniProtKB-SubCell"/>
</dbReference>
<feature type="compositionally biased region" description="Pro residues" evidence="3">
    <location>
        <begin position="378"/>
        <end position="387"/>
    </location>
</feature>
<feature type="region of interest" description="Disordered" evidence="3">
    <location>
        <begin position="328"/>
        <end position="503"/>
    </location>
</feature>
<evidence type="ECO:0000256" key="3">
    <source>
        <dbReference type="SAM" id="MobiDB-lite"/>
    </source>
</evidence>
<feature type="transmembrane region" description="Helical" evidence="4">
    <location>
        <begin position="45"/>
        <end position="66"/>
    </location>
</feature>
<reference evidence="5" key="2">
    <citation type="submission" date="2025-09" db="UniProtKB">
        <authorList>
            <consortium name="Ensembl"/>
        </authorList>
    </citation>
    <scope>IDENTIFICATION</scope>
</reference>
<reference evidence="5" key="1">
    <citation type="submission" date="2025-08" db="UniProtKB">
        <authorList>
            <consortium name="Ensembl"/>
        </authorList>
    </citation>
    <scope>IDENTIFICATION</scope>
</reference>
<dbReference type="Ensembl" id="ENSSTUT00000081048.1">
    <property type="protein sequence ID" value="ENSSTUP00000076241.1"/>
    <property type="gene ID" value="ENSSTUG00000033457.1"/>
</dbReference>
<feature type="compositionally biased region" description="Basic and acidic residues" evidence="3">
    <location>
        <begin position="126"/>
        <end position="144"/>
    </location>
</feature>
<keyword evidence="6" id="KW-1185">Reference proteome</keyword>
<organism evidence="5 6">
    <name type="scientific">Salmo trutta</name>
    <name type="common">Brown trout</name>
    <dbReference type="NCBI Taxonomy" id="8032"/>
    <lineage>
        <taxon>Eukaryota</taxon>
        <taxon>Metazoa</taxon>
        <taxon>Chordata</taxon>
        <taxon>Craniata</taxon>
        <taxon>Vertebrata</taxon>
        <taxon>Euteleostomi</taxon>
        <taxon>Actinopterygii</taxon>
        <taxon>Neopterygii</taxon>
        <taxon>Teleostei</taxon>
        <taxon>Protacanthopterygii</taxon>
        <taxon>Salmoniformes</taxon>
        <taxon>Salmonidae</taxon>
        <taxon>Salmoninae</taxon>
        <taxon>Salmo</taxon>
    </lineage>
</organism>
<keyword evidence="4" id="KW-0812">Transmembrane</keyword>
<sequence length="503" mass="54570">MATDWQASAIEQAELISSRLRDLLSTGEGFIRSELGLAPELYPSWVILSTAAVGLLAVLVLSWAAVCGRLFAGKKLGAPVTQDSGDSLKAQVNKIVKPEAQNKKTKKKSTEKKAQYNGRTVPEPQEEVREEITKPSPEIKTEVKKTKKKAKPEVKPAKRVSAGDGKEPDDGAWETKVSNREKRQQKRKEKGPDGSGSPEGVEVPHRQVEQPPLTAPVNRKNREPLNLRTGKGDSFTTPVSTSWREEPSVNGGGWPDISMKLPTHICSSDGEKWPAIPKGPRHLNSEPTWRQDTEGSWSGVDGRMKTELNTLPSSVLGLKTIEHITHPASELQWESPSPVDEWSGLNGIAAAADPSSDWNAPTEPWGHYEGPQVVEAPGSPPQDPAPNHPQGAQGSDDDTEKDDSARSKKKKKKKRRKKAEEGGATGQVTSDGMPVTPVESSALPPAGTKQSVSQPSSQKISDPSFDAPKPSQKKKTRKETGNGSQCADGGEEVLKMRRRVKQL</sequence>
<dbReference type="PANTHER" id="PTHR23251:SF0">
    <property type="entry name" value="PROTEIN LYRIC"/>
    <property type="match status" value="1"/>
</dbReference>
<feature type="region of interest" description="Disordered" evidence="3">
    <location>
        <begin position="96"/>
        <end position="303"/>
    </location>
</feature>
<proteinExistence type="predicted"/>
<dbReference type="GO" id="GO:0006357">
    <property type="term" value="P:regulation of transcription by RNA polymerase II"/>
    <property type="evidence" value="ECO:0007669"/>
    <property type="project" value="TreeGrafter"/>
</dbReference>
<accession>A0A674BXU9</accession>
<evidence type="ECO:0000256" key="2">
    <source>
        <dbReference type="ARBA" id="ARBA00023242"/>
    </source>
</evidence>
<feature type="compositionally biased region" description="Basic residues" evidence="3">
    <location>
        <begin position="407"/>
        <end position="417"/>
    </location>
</feature>
<dbReference type="Proteomes" id="UP000472277">
    <property type="component" value="Unassembled WGS sequence"/>
</dbReference>
<gene>
    <name evidence="5" type="primary">LOC115190943</name>
</gene>
<dbReference type="OMA" id="NPVSFSM"/>
<evidence type="ECO:0000256" key="1">
    <source>
        <dbReference type="ARBA" id="ARBA00004123"/>
    </source>
</evidence>